<sequence length="675" mass="76487">MHTPPPPPVPVLPSQPNRWVTNNTPTTTESLSVAGVFTENSLLARKEILSSNSTFAEATSRYCGERIRRENIRDWTLVKMQWSLYILSRVKILKYGFIFQIITKADVGKRRKSNVMPFIQRKTVPVRLSQVQLTKDVAIGDELDCIANHTLCGIIQQISSLSHNATDMFEDLLTETMNVITRSNKLKNKVSEMKEKCKMREKEETGGSLHAVNIENEKALSQHFDQQILSLESRSNAIRTIYEAANPPPAITKMNQFRENGTNGLKLYTDPTFFFMHWFSQMQKKEPDNREHKIKRAERKTRRQNGSGPRQIKRTRDIMKEKAKREEFSSKGVQPSHGKCKKNKKKNMEGFSNTQWEERHPDQVPANAREKDAKENNGTEHDNVQNETSISEPLSINDNEDVTTPPVPLRKHNETCHNTQSVLPAPPDERYSQLPPPPPDDRYSQLPPPPPTPPPILTDNDPQIYPRNSVAPHDFYQNDKENSMMGDRDSMFPLPPPPDLLELGNDEEMDSFMEPPPPLEITSNMIRPSNKLKAKRISTFVMTSGMETCDNIDGRRYTKLIDYPGICNAPPPPPPPPVPGLPPQPNGSVTNNAPTTTESLPPAGVFTENSLLAIKKNLKQAKERKTPAQTMKTQTNQLDVNTIMNRALEGHRKFIEDSSSDEDDSDFSDSDSDWD</sequence>
<feature type="region of interest" description="Disordered" evidence="3">
    <location>
        <begin position="283"/>
        <end position="458"/>
    </location>
</feature>
<dbReference type="OrthoDB" id="1060785at2759"/>
<feature type="compositionally biased region" description="Basic and acidic residues" evidence="3">
    <location>
        <begin position="356"/>
        <end position="384"/>
    </location>
</feature>
<dbReference type="AlphaFoldDB" id="A0A6J7ZS15"/>
<feature type="compositionally biased region" description="Polar residues" evidence="3">
    <location>
        <begin position="586"/>
        <end position="599"/>
    </location>
</feature>
<gene>
    <name evidence="4" type="ORF">MCOR_384</name>
</gene>
<feature type="compositionally biased region" description="Pro residues" evidence="3">
    <location>
        <begin position="446"/>
        <end position="456"/>
    </location>
</feature>
<dbReference type="Proteomes" id="UP000507470">
    <property type="component" value="Unassembled WGS sequence"/>
</dbReference>
<keyword evidence="2" id="KW-0009">Actin-binding</keyword>
<proteinExistence type="inferred from homology"/>
<dbReference type="Gene3D" id="1.20.5.340">
    <property type="match status" value="1"/>
</dbReference>
<feature type="compositionally biased region" description="Pro residues" evidence="3">
    <location>
        <begin position="569"/>
        <end position="585"/>
    </location>
</feature>
<feature type="compositionally biased region" description="Basic residues" evidence="3">
    <location>
        <begin position="292"/>
        <end position="303"/>
    </location>
</feature>
<feature type="region of interest" description="Disordered" evidence="3">
    <location>
        <begin position="1"/>
        <end position="26"/>
    </location>
</feature>
<dbReference type="Gene3D" id="6.10.280.150">
    <property type="match status" value="1"/>
</dbReference>
<keyword evidence="2" id="KW-0963">Cytoplasm</keyword>
<protein>
    <recommendedName>
        <fullName evidence="2">Wiskott-Aldrich syndrome protein family member</fullName>
        <shortName evidence="2">WASP family protein member</shortName>
    </recommendedName>
</protein>
<dbReference type="GO" id="GO:0034237">
    <property type="term" value="F:protein kinase A regulatory subunit binding"/>
    <property type="evidence" value="ECO:0007669"/>
    <property type="project" value="TreeGrafter"/>
</dbReference>
<evidence type="ECO:0000256" key="1">
    <source>
        <dbReference type="ARBA" id="ARBA00006993"/>
    </source>
</evidence>
<evidence type="ECO:0000256" key="3">
    <source>
        <dbReference type="SAM" id="MobiDB-lite"/>
    </source>
</evidence>
<organism evidence="4 5">
    <name type="scientific">Mytilus coruscus</name>
    <name type="common">Sea mussel</name>
    <dbReference type="NCBI Taxonomy" id="42192"/>
    <lineage>
        <taxon>Eukaryota</taxon>
        <taxon>Metazoa</taxon>
        <taxon>Spiralia</taxon>
        <taxon>Lophotrochozoa</taxon>
        <taxon>Mollusca</taxon>
        <taxon>Bivalvia</taxon>
        <taxon>Autobranchia</taxon>
        <taxon>Pteriomorphia</taxon>
        <taxon>Mytilida</taxon>
        <taxon>Mytiloidea</taxon>
        <taxon>Mytilidae</taxon>
        <taxon>Mytilinae</taxon>
        <taxon>Mytilus</taxon>
    </lineage>
</organism>
<dbReference type="EMBL" id="CACVKT020000104">
    <property type="protein sequence ID" value="CAC5355969.1"/>
    <property type="molecule type" value="Genomic_DNA"/>
</dbReference>
<feature type="compositionally biased region" description="Pro residues" evidence="3">
    <location>
        <begin position="1"/>
        <end position="13"/>
    </location>
</feature>
<comment type="function">
    <text evidence="2">Downstream effector molecule involved in the transmission of signals from tyrosine kinase receptors and small GTPases to the actin cytoskeleton. Promotes formation of actin filaments. Part of the WAVE complex that regulates lamellipodia formation. The WAVE complex regulates actin filament reorganization via its interaction with the Arp2/3 complex.</text>
</comment>
<dbReference type="InterPro" id="IPR028288">
    <property type="entry name" value="SCAR/WAVE_fam"/>
</dbReference>
<comment type="subunit">
    <text evidence="2">Binds actin and the Arp2/3 complex.</text>
</comment>
<dbReference type="GO" id="GO:0005856">
    <property type="term" value="C:cytoskeleton"/>
    <property type="evidence" value="ECO:0007669"/>
    <property type="project" value="UniProtKB-SubCell"/>
</dbReference>
<evidence type="ECO:0000256" key="2">
    <source>
        <dbReference type="RuleBase" id="RU367034"/>
    </source>
</evidence>
<name>A0A6J7ZS15_MYTCO</name>
<feature type="region of interest" description="Disordered" evidence="3">
    <location>
        <begin position="620"/>
        <end position="675"/>
    </location>
</feature>
<accession>A0A6J7ZS15</accession>
<keyword evidence="2" id="KW-0206">Cytoskeleton</keyword>
<feature type="compositionally biased region" description="Basic and acidic residues" evidence="3">
    <location>
        <begin position="314"/>
        <end position="329"/>
    </location>
</feature>
<comment type="similarity">
    <text evidence="1 2">Belongs to the SCAR/WAVE family.</text>
</comment>
<dbReference type="PANTHER" id="PTHR12902">
    <property type="entry name" value="WASP-1"/>
    <property type="match status" value="1"/>
</dbReference>
<feature type="compositionally biased region" description="Polar residues" evidence="3">
    <location>
        <begin position="627"/>
        <end position="644"/>
    </location>
</feature>
<dbReference type="PANTHER" id="PTHR12902:SF1">
    <property type="entry name" value="WISKOTT-ALDRICH SYNDROME PROTEIN FAMILY MEMBER"/>
    <property type="match status" value="1"/>
</dbReference>
<evidence type="ECO:0000313" key="5">
    <source>
        <dbReference type="Proteomes" id="UP000507470"/>
    </source>
</evidence>
<keyword evidence="5" id="KW-1185">Reference proteome</keyword>
<dbReference type="GO" id="GO:0071933">
    <property type="term" value="F:Arp2/3 complex binding"/>
    <property type="evidence" value="ECO:0007669"/>
    <property type="project" value="TreeGrafter"/>
</dbReference>
<feature type="compositionally biased region" description="Polar residues" evidence="3">
    <location>
        <begin position="385"/>
        <end position="397"/>
    </location>
</feature>
<comment type="subcellular location">
    <subcellularLocation>
        <location evidence="2">Cytoplasm</location>
        <location evidence="2">Cytoskeleton</location>
    </subcellularLocation>
</comment>
<feature type="region of interest" description="Disordered" evidence="3">
    <location>
        <begin position="567"/>
        <end position="604"/>
    </location>
</feature>
<feature type="compositionally biased region" description="Acidic residues" evidence="3">
    <location>
        <begin position="658"/>
        <end position="675"/>
    </location>
</feature>
<dbReference type="GO" id="GO:0003779">
    <property type="term" value="F:actin binding"/>
    <property type="evidence" value="ECO:0007669"/>
    <property type="project" value="UniProtKB-UniRule"/>
</dbReference>
<reference evidence="4 5" key="1">
    <citation type="submission" date="2020-06" db="EMBL/GenBank/DDBJ databases">
        <authorList>
            <person name="Li R."/>
            <person name="Bekaert M."/>
        </authorList>
    </citation>
    <scope>NUCLEOTIDE SEQUENCE [LARGE SCALE GENOMIC DNA]</scope>
    <source>
        <strain evidence="5">wild</strain>
    </source>
</reference>
<dbReference type="GO" id="GO:0030036">
    <property type="term" value="P:actin cytoskeleton organization"/>
    <property type="evidence" value="ECO:0007669"/>
    <property type="project" value="UniProtKB-UniRule"/>
</dbReference>
<feature type="compositionally biased region" description="Polar residues" evidence="3">
    <location>
        <begin position="14"/>
        <end position="26"/>
    </location>
</feature>
<evidence type="ECO:0000313" key="4">
    <source>
        <dbReference type="EMBL" id="CAC5355969.1"/>
    </source>
</evidence>
<dbReference type="GO" id="GO:2000601">
    <property type="term" value="P:positive regulation of Arp2/3 complex-mediated actin nucleation"/>
    <property type="evidence" value="ECO:0007669"/>
    <property type="project" value="TreeGrafter"/>
</dbReference>